<evidence type="ECO:0000313" key="8">
    <source>
        <dbReference type="EMBL" id="MFC3912992.1"/>
    </source>
</evidence>
<keyword evidence="9" id="KW-1185">Reference proteome</keyword>
<comment type="function">
    <text evidence="5">Dual-specificity methyltransferase that catalyzes the formation of 5-methyluridine at position 54 (m5U54) in all tRNAs, and that of position 341 (m5U341) in tmRNA (transfer-mRNA).</text>
</comment>
<proteinExistence type="inferred from homology"/>
<gene>
    <name evidence="5 8" type="primary">trmA</name>
    <name evidence="8" type="ORF">ACFOSS_05870</name>
</gene>
<comment type="caution">
    <text evidence="8">The sequence shown here is derived from an EMBL/GenBank/DDBJ whole genome shotgun (WGS) entry which is preliminary data.</text>
</comment>
<dbReference type="Gene3D" id="2.40.50.1070">
    <property type="match status" value="1"/>
</dbReference>
<dbReference type="PROSITE" id="PS01230">
    <property type="entry name" value="TRMA_1"/>
    <property type="match status" value="1"/>
</dbReference>
<dbReference type="GO" id="GO:0032259">
    <property type="term" value="P:methylation"/>
    <property type="evidence" value="ECO:0007669"/>
    <property type="project" value="UniProtKB-KW"/>
</dbReference>
<evidence type="ECO:0000256" key="7">
    <source>
        <dbReference type="PROSITE-ProRule" id="PRU10015"/>
    </source>
</evidence>
<evidence type="ECO:0000256" key="2">
    <source>
        <dbReference type="ARBA" id="ARBA00022679"/>
    </source>
</evidence>
<dbReference type="Pfam" id="PF05958">
    <property type="entry name" value="tRNA_U5-meth_tr"/>
    <property type="match status" value="1"/>
</dbReference>
<keyword evidence="1 5" id="KW-0489">Methyltransferase</keyword>
<accession>A0ABV8CM75</accession>
<feature type="binding site" evidence="5">
    <location>
        <position position="223"/>
    </location>
    <ligand>
        <name>S-adenosyl-L-methionine</name>
        <dbReference type="ChEBI" id="CHEBI:59789"/>
    </ligand>
</feature>
<dbReference type="NCBIfam" id="TIGR02143">
    <property type="entry name" value="trmA_only"/>
    <property type="match status" value="1"/>
</dbReference>
<sequence length="369" mass="42766">MYTPLRQPEEYQQQLLDKQQRMQTFFADFAAPSLEVFASAPNHYRMRAEFRVWHDGDDLYYVMFDPATRQRYRVDQFPAASTLINRLMPRLLDGVRGVSELKHKLFQVDFLTTLSGEALISLLYHKKLDNHWQQAAQTLRAQLRAEGVCVDIVGRAHKQKRILERDHVIERLQVGTRQLSYLQVENSFTQPNAMMNEQMLSWALDVTQEAKGDLLELYCGNGNFSLALAPNFRRVLATEIAKSSVDAAQFNIRENQIENVQILRMSAEEFTQAIRQERRFQRLEGIDLASYDCDTILVDPPRAGLDPATLAMVQEYRQILYISCNPETLQENLRALTVTHDIIRCALFDQFPFTHHVESGVWLRRRANG</sequence>
<keyword evidence="2 5" id="KW-0808">Transferase</keyword>
<dbReference type="PANTHER" id="PTHR47790">
    <property type="entry name" value="TRNA/TMRNA (URACIL-C(5))-METHYLTRANSFERASE"/>
    <property type="match status" value="1"/>
</dbReference>
<evidence type="ECO:0000256" key="3">
    <source>
        <dbReference type="ARBA" id="ARBA00022691"/>
    </source>
</evidence>
<dbReference type="InterPro" id="IPR010280">
    <property type="entry name" value="U5_MeTrfase_fam"/>
</dbReference>
<evidence type="ECO:0000313" key="9">
    <source>
        <dbReference type="Proteomes" id="UP001595692"/>
    </source>
</evidence>
<organism evidence="8 9">
    <name type="scientific">Pseudaeromonas sharmana</name>
    <dbReference type="NCBI Taxonomy" id="328412"/>
    <lineage>
        <taxon>Bacteria</taxon>
        <taxon>Pseudomonadati</taxon>
        <taxon>Pseudomonadota</taxon>
        <taxon>Gammaproteobacteria</taxon>
        <taxon>Aeromonadales</taxon>
        <taxon>Aeromonadaceae</taxon>
        <taxon>Pseudaeromonas</taxon>
    </lineage>
</organism>
<dbReference type="Proteomes" id="UP001595692">
    <property type="component" value="Unassembled WGS sequence"/>
</dbReference>
<dbReference type="PROSITE" id="PS51687">
    <property type="entry name" value="SAM_MT_RNA_M5U"/>
    <property type="match status" value="1"/>
</dbReference>
<dbReference type="EMBL" id="JBHSAF010000003">
    <property type="protein sequence ID" value="MFC3912992.1"/>
    <property type="molecule type" value="Genomic_DNA"/>
</dbReference>
<evidence type="ECO:0000256" key="1">
    <source>
        <dbReference type="ARBA" id="ARBA00022603"/>
    </source>
</evidence>
<evidence type="ECO:0000256" key="4">
    <source>
        <dbReference type="ARBA" id="ARBA00022694"/>
    </source>
</evidence>
<comment type="similarity">
    <text evidence="5">Belongs to the class I-like SAM-binding methyltransferase superfamily. RNA M5U methyltransferase family. TrmA subfamily.</text>
</comment>
<dbReference type="SUPFAM" id="SSF53335">
    <property type="entry name" value="S-adenosyl-L-methionine-dependent methyltransferases"/>
    <property type="match status" value="1"/>
</dbReference>
<feature type="active site" description="Nucleophile" evidence="5 6">
    <location>
        <position position="324"/>
    </location>
</feature>
<feature type="binding site" evidence="5 6">
    <location>
        <position position="299"/>
    </location>
    <ligand>
        <name>S-adenosyl-L-methionine</name>
        <dbReference type="ChEBI" id="CHEBI:59789"/>
    </ligand>
</feature>
<dbReference type="RefSeq" id="WP_377151209.1">
    <property type="nucleotide sequence ID" value="NZ_JBHSAF010000003.1"/>
</dbReference>
<evidence type="ECO:0000256" key="5">
    <source>
        <dbReference type="HAMAP-Rule" id="MF_01011"/>
    </source>
</evidence>
<protein>
    <recommendedName>
        <fullName evidence="5">tRNA/tmRNA (uracil-C(5))-methyltransferase</fullName>
        <ecNumber evidence="5">2.1.1.35</ecNumber>
    </recommendedName>
    <alternativeName>
        <fullName evidence="5">tRNA (uracil(54)-C(5))-methyltransferase</fullName>
    </alternativeName>
    <alternativeName>
        <fullName evidence="5">tRNA(m5U54)-methyltransferase</fullName>
        <shortName evidence="5">RUMT</shortName>
    </alternativeName>
    <alternativeName>
        <fullName evidence="5">tmRNA (uracil(341)-C(5))-methyltransferase</fullName>
    </alternativeName>
</protein>
<feature type="binding site" evidence="5 6">
    <location>
        <position position="190"/>
    </location>
    <ligand>
        <name>S-adenosyl-L-methionine</name>
        <dbReference type="ChEBI" id="CHEBI:59789"/>
    </ligand>
</feature>
<dbReference type="GO" id="GO:0030697">
    <property type="term" value="F:tRNA (uracil(54)-C5)-methyltransferase activity, S-adenosyl methionine-dependent"/>
    <property type="evidence" value="ECO:0007669"/>
    <property type="project" value="UniProtKB-EC"/>
</dbReference>
<dbReference type="EC" id="2.1.1.35" evidence="5"/>
<comment type="catalytic activity">
    <reaction evidence="5">
        <text>uridine(341) in tmRNA + S-adenosyl-L-methionine = 5-methyluridine(341) in tmRNA + S-adenosyl-L-homocysteine + H(+)</text>
        <dbReference type="Rhea" id="RHEA:43612"/>
        <dbReference type="Rhea" id="RHEA-COMP:10630"/>
        <dbReference type="Rhea" id="RHEA-COMP:10631"/>
        <dbReference type="ChEBI" id="CHEBI:15378"/>
        <dbReference type="ChEBI" id="CHEBI:57856"/>
        <dbReference type="ChEBI" id="CHEBI:59789"/>
        <dbReference type="ChEBI" id="CHEBI:65315"/>
        <dbReference type="ChEBI" id="CHEBI:74447"/>
    </reaction>
</comment>
<dbReference type="CDD" id="cd02440">
    <property type="entry name" value="AdoMet_MTases"/>
    <property type="match status" value="1"/>
</dbReference>
<feature type="binding site" evidence="5 6">
    <location>
        <position position="239"/>
    </location>
    <ligand>
        <name>S-adenosyl-L-methionine</name>
        <dbReference type="ChEBI" id="CHEBI:59789"/>
    </ligand>
</feature>
<keyword evidence="4 5" id="KW-0819">tRNA processing</keyword>
<dbReference type="InterPro" id="IPR011869">
    <property type="entry name" value="TrmA_MeTrfase"/>
</dbReference>
<dbReference type="Gene3D" id="3.40.50.150">
    <property type="entry name" value="Vaccinia Virus protein VP39"/>
    <property type="match status" value="1"/>
</dbReference>
<feature type="active site" description="Proton acceptor" evidence="5">
    <location>
        <position position="358"/>
    </location>
</feature>
<comment type="catalytic activity">
    <reaction evidence="5">
        <text>uridine(54) in tRNA + S-adenosyl-L-methionine = 5-methyluridine(54) in tRNA + S-adenosyl-L-homocysteine + H(+)</text>
        <dbReference type="Rhea" id="RHEA:42712"/>
        <dbReference type="Rhea" id="RHEA-COMP:10167"/>
        <dbReference type="Rhea" id="RHEA-COMP:10193"/>
        <dbReference type="ChEBI" id="CHEBI:15378"/>
        <dbReference type="ChEBI" id="CHEBI:57856"/>
        <dbReference type="ChEBI" id="CHEBI:59789"/>
        <dbReference type="ChEBI" id="CHEBI:65315"/>
        <dbReference type="ChEBI" id="CHEBI:74447"/>
        <dbReference type="EC" id="2.1.1.35"/>
    </reaction>
</comment>
<evidence type="ECO:0000256" key="6">
    <source>
        <dbReference type="PROSITE-ProRule" id="PRU01024"/>
    </source>
</evidence>
<dbReference type="InterPro" id="IPR030390">
    <property type="entry name" value="MeTrfase_TrmA_AS"/>
</dbReference>
<reference evidence="9" key="1">
    <citation type="journal article" date="2019" name="Int. J. Syst. Evol. Microbiol.">
        <title>The Global Catalogue of Microorganisms (GCM) 10K type strain sequencing project: providing services to taxonomists for standard genome sequencing and annotation.</title>
        <authorList>
            <consortium name="The Broad Institute Genomics Platform"/>
            <consortium name="The Broad Institute Genome Sequencing Center for Infectious Disease"/>
            <person name="Wu L."/>
            <person name="Ma J."/>
        </authorList>
    </citation>
    <scope>NUCLEOTIDE SEQUENCE [LARGE SCALE GENOMIC DNA]</scope>
    <source>
        <strain evidence="9">CCUG 54939</strain>
    </source>
</reference>
<feature type="binding site" evidence="5 6">
    <location>
        <position position="218"/>
    </location>
    <ligand>
        <name>S-adenosyl-L-methionine</name>
        <dbReference type="ChEBI" id="CHEBI:59789"/>
    </ligand>
</feature>
<name>A0ABV8CM75_9GAMM</name>
<dbReference type="HAMAP" id="MF_01011">
    <property type="entry name" value="RNA_methyltr_TrmA"/>
    <property type="match status" value="1"/>
</dbReference>
<dbReference type="PANTHER" id="PTHR47790:SF2">
    <property type="entry name" value="TRNA_TMRNA (URACIL-C(5))-METHYLTRANSFERASE"/>
    <property type="match status" value="1"/>
</dbReference>
<keyword evidence="3 5" id="KW-0949">S-adenosyl-L-methionine</keyword>
<dbReference type="InterPro" id="IPR029063">
    <property type="entry name" value="SAM-dependent_MTases_sf"/>
</dbReference>
<feature type="active site" evidence="7">
    <location>
        <position position="324"/>
    </location>
</feature>